<evidence type="ECO:0000259" key="2">
    <source>
        <dbReference type="PROSITE" id="PS50097"/>
    </source>
</evidence>
<organism evidence="3 4">
    <name type="scientific">Passalora fulva</name>
    <name type="common">Tomato leaf mold</name>
    <name type="synonym">Cladosporium fulvum</name>
    <dbReference type="NCBI Taxonomy" id="5499"/>
    <lineage>
        <taxon>Eukaryota</taxon>
        <taxon>Fungi</taxon>
        <taxon>Dikarya</taxon>
        <taxon>Ascomycota</taxon>
        <taxon>Pezizomycotina</taxon>
        <taxon>Dothideomycetes</taxon>
        <taxon>Dothideomycetidae</taxon>
        <taxon>Mycosphaerellales</taxon>
        <taxon>Mycosphaerellaceae</taxon>
        <taxon>Fulvia</taxon>
    </lineage>
</organism>
<feature type="domain" description="BTB" evidence="2">
    <location>
        <begin position="66"/>
        <end position="135"/>
    </location>
</feature>
<reference evidence="3" key="1">
    <citation type="submission" date="2021-12" db="EMBL/GenBank/DDBJ databases">
        <authorList>
            <person name="Zaccaron A."/>
            <person name="Stergiopoulos I."/>
        </authorList>
    </citation>
    <scope>NUCLEOTIDE SEQUENCE</scope>
    <source>
        <strain evidence="3">Race5_Kim</strain>
    </source>
</reference>
<dbReference type="RefSeq" id="XP_047769232.1">
    <property type="nucleotide sequence ID" value="XM_047913589.1"/>
</dbReference>
<protein>
    <recommendedName>
        <fullName evidence="2">BTB domain-containing protein</fullName>
    </recommendedName>
</protein>
<evidence type="ECO:0000313" key="3">
    <source>
        <dbReference type="EMBL" id="UJO24866.1"/>
    </source>
</evidence>
<dbReference type="InterPro" id="IPR011333">
    <property type="entry name" value="SKP1/BTB/POZ_sf"/>
</dbReference>
<sequence length="268" mass="29697">MADNISTPASATPSFATNSQAPFATSSTSAAAPAWNAAALPAPTAAKQPSDSEESAAKRFRPDYSEVITVVVGKEGTKYIVHKASICAKSPFFAAACSKKWEEGQEGIVRLPTQRPKAFAMFLHWVYTGSIDMAMTDMNIETEPSYLTLAHLWVLGHYLQVLEFCNKLVDTMFARRRQLPRRHPNATTLKFACESIPSEGGARRFLFDLAVWCYGTETCEREEPQLPREIVTAIARKHIAGDLKTDSNPLKKTRCHYHDHNEGDAECK</sequence>
<dbReference type="Pfam" id="PF00651">
    <property type="entry name" value="BTB"/>
    <property type="match status" value="1"/>
</dbReference>
<dbReference type="OrthoDB" id="3639176at2759"/>
<dbReference type="KEGG" id="ffu:CLAFUR5_14441"/>
<gene>
    <name evidence="3" type="ORF">CLAFUR5_14441</name>
</gene>
<dbReference type="AlphaFoldDB" id="A0A9Q8UWC3"/>
<dbReference type="Gene3D" id="3.30.710.10">
    <property type="entry name" value="Potassium Channel Kv1.1, Chain A"/>
    <property type="match status" value="1"/>
</dbReference>
<dbReference type="CDD" id="cd18186">
    <property type="entry name" value="BTB_POZ_ZBTB_KLHL-like"/>
    <property type="match status" value="1"/>
</dbReference>
<dbReference type="Proteomes" id="UP000756132">
    <property type="component" value="Chromosome 13"/>
</dbReference>
<dbReference type="PANTHER" id="PTHR47843:SF2">
    <property type="entry name" value="BTB DOMAIN-CONTAINING PROTEIN"/>
    <property type="match status" value="1"/>
</dbReference>
<dbReference type="EMBL" id="CP090175">
    <property type="protein sequence ID" value="UJO24866.1"/>
    <property type="molecule type" value="Genomic_DNA"/>
</dbReference>
<evidence type="ECO:0000256" key="1">
    <source>
        <dbReference type="SAM" id="MobiDB-lite"/>
    </source>
</evidence>
<evidence type="ECO:0000313" key="4">
    <source>
        <dbReference type="Proteomes" id="UP000756132"/>
    </source>
</evidence>
<keyword evidence="4" id="KW-1185">Reference proteome</keyword>
<proteinExistence type="predicted"/>
<reference evidence="3" key="2">
    <citation type="journal article" date="2022" name="Microb. Genom.">
        <title>A chromosome-scale genome assembly of the tomato pathogen Cladosporium fulvum reveals a compartmentalized genome architecture and the presence of a dispensable chromosome.</title>
        <authorList>
            <person name="Zaccaron A.Z."/>
            <person name="Chen L.H."/>
            <person name="Samaras A."/>
            <person name="Stergiopoulos I."/>
        </authorList>
    </citation>
    <scope>NUCLEOTIDE SEQUENCE</scope>
    <source>
        <strain evidence="3">Race5_Kim</strain>
    </source>
</reference>
<feature type="compositionally biased region" description="Polar residues" evidence="1">
    <location>
        <begin position="1"/>
        <end position="20"/>
    </location>
</feature>
<feature type="region of interest" description="Disordered" evidence="1">
    <location>
        <begin position="1"/>
        <end position="22"/>
    </location>
</feature>
<dbReference type="SMART" id="SM00225">
    <property type="entry name" value="BTB"/>
    <property type="match status" value="1"/>
</dbReference>
<dbReference type="GeneID" id="71994319"/>
<dbReference type="InterPro" id="IPR000210">
    <property type="entry name" value="BTB/POZ_dom"/>
</dbReference>
<dbReference type="OMA" id="TMFARRR"/>
<name>A0A9Q8UWC3_PASFU</name>
<accession>A0A9Q8UWC3</accession>
<dbReference type="PANTHER" id="PTHR47843">
    <property type="entry name" value="BTB DOMAIN-CONTAINING PROTEIN-RELATED"/>
    <property type="match status" value="1"/>
</dbReference>
<dbReference type="SUPFAM" id="SSF54695">
    <property type="entry name" value="POZ domain"/>
    <property type="match status" value="1"/>
</dbReference>
<dbReference type="PROSITE" id="PS50097">
    <property type="entry name" value="BTB"/>
    <property type="match status" value="1"/>
</dbReference>